<dbReference type="OrthoDB" id="9794876at2"/>
<sequence length="131" mass="14418">MAAVPPGAAGAGILKTRETGNDYERQARRYLERAGLTFVAGNVTLRGGELDLIMRDGPIWVFVEVRYRRNADFGGAAASVTRRKQQKLLQAAAVWLSRHGGGFDHTDCRFDVLAITGDQLEWLPNAFGNQE</sequence>
<dbReference type="EMBL" id="LUTQ01000016">
    <property type="protein sequence ID" value="OSN10704.1"/>
    <property type="molecule type" value="Genomic_DNA"/>
</dbReference>
<organism evidence="3 5">
    <name type="scientific">Lonsdalea iberica</name>
    <dbReference type="NCBI Taxonomy" id="1082703"/>
    <lineage>
        <taxon>Bacteria</taxon>
        <taxon>Pseudomonadati</taxon>
        <taxon>Pseudomonadota</taxon>
        <taxon>Gammaproteobacteria</taxon>
        <taxon>Enterobacterales</taxon>
        <taxon>Pectobacteriaceae</taxon>
        <taxon>Lonsdalea</taxon>
    </lineage>
</organism>
<dbReference type="SUPFAM" id="SSF52980">
    <property type="entry name" value="Restriction endonuclease-like"/>
    <property type="match status" value="1"/>
</dbReference>
<comment type="caution">
    <text evidence="3">The sequence shown here is derived from an EMBL/GenBank/DDBJ whole genome shotgun (WGS) entry which is preliminary data.</text>
</comment>
<evidence type="ECO:0000256" key="1">
    <source>
        <dbReference type="ARBA" id="ARBA00006738"/>
    </source>
</evidence>
<evidence type="ECO:0000313" key="4">
    <source>
        <dbReference type="EMBL" id="OSN10704.1"/>
    </source>
</evidence>
<dbReference type="PANTHER" id="PTHR34039">
    <property type="entry name" value="UPF0102 PROTEIN YRAN"/>
    <property type="match status" value="1"/>
</dbReference>
<name>A0A1X3RM67_9GAMM</name>
<dbReference type="InterPro" id="IPR003509">
    <property type="entry name" value="UPF0102_YraN-like"/>
</dbReference>
<dbReference type="Pfam" id="PF02021">
    <property type="entry name" value="UPF0102"/>
    <property type="match status" value="1"/>
</dbReference>
<reference evidence="5 6" key="1">
    <citation type="submission" date="2016-02" db="EMBL/GenBank/DDBJ databases">
        <title>Species-wide whole genome sequencing reveals diversity, host range in Lonsdalea quercina.</title>
        <authorList>
            <person name="Li Y."/>
        </authorList>
    </citation>
    <scope>NUCLEOTIDE SEQUENCE [LARGE SCALE GENOMIC DNA]</scope>
    <source>
        <strain evidence="3 5">LMG 26264</strain>
        <strain evidence="4 6">LMG 26265</strain>
    </source>
</reference>
<dbReference type="InterPro" id="IPR011856">
    <property type="entry name" value="tRNA_endonuc-like_dom_sf"/>
</dbReference>
<evidence type="ECO:0000313" key="5">
    <source>
        <dbReference type="Proteomes" id="UP000194020"/>
    </source>
</evidence>
<dbReference type="GO" id="GO:0003676">
    <property type="term" value="F:nucleic acid binding"/>
    <property type="evidence" value="ECO:0007669"/>
    <property type="project" value="InterPro"/>
</dbReference>
<dbReference type="Proteomes" id="UP000194020">
    <property type="component" value="Unassembled WGS sequence"/>
</dbReference>
<dbReference type="Proteomes" id="UP000194040">
    <property type="component" value="Unassembled WGS sequence"/>
</dbReference>
<evidence type="ECO:0000313" key="6">
    <source>
        <dbReference type="Proteomes" id="UP000194040"/>
    </source>
</evidence>
<dbReference type="AlphaFoldDB" id="A0A1X3RM67"/>
<dbReference type="CDD" id="cd20736">
    <property type="entry name" value="PoNe_Nuclease"/>
    <property type="match status" value="1"/>
</dbReference>
<comment type="similarity">
    <text evidence="1 2">Belongs to the UPF0102 family.</text>
</comment>
<evidence type="ECO:0000313" key="3">
    <source>
        <dbReference type="EMBL" id="OSN02843.1"/>
    </source>
</evidence>
<dbReference type="InterPro" id="IPR011335">
    <property type="entry name" value="Restrct_endonuc-II-like"/>
</dbReference>
<dbReference type="Gene3D" id="3.40.1350.10">
    <property type="match status" value="1"/>
</dbReference>
<dbReference type="NCBIfam" id="NF009150">
    <property type="entry name" value="PRK12497.1-3"/>
    <property type="match status" value="1"/>
</dbReference>
<keyword evidence="6" id="KW-1185">Reference proteome</keyword>
<dbReference type="EMBL" id="LUTP01000081">
    <property type="protein sequence ID" value="OSN02843.1"/>
    <property type="molecule type" value="Genomic_DNA"/>
</dbReference>
<dbReference type="NCBIfam" id="TIGR00252">
    <property type="entry name" value="YraN family protein"/>
    <property type="match status" value="1"/>
</dbReference>
<evidence type="ECO:0000256" key="2">
    <source>
        <dbReference type="HAMAP-Rule" id="MF_00048"/>
    </source>
</evidence>
<dbReference type="PANTHER" id="PTHR34039:SF1">
    <property type="entry name" value="UPF0102 PROTEIN YRAN"/>
    <property type="match status" value="1"/>
</dbReference>
<gene>
    <name evidence="3" type="ORF">AU511_16165</name>
    <name evidence="4" type="ORF">AU512_07295</name>
</gene>
<dbReference type="HAMAP" id="MF_00048">
    <property type="entry name" value="UPF0102"/>
    <property type="match status" value="1"/>
</dbReference>
<protein>
    <recommendedName>
        <fullName evidence="2">UPF0102 protein AU511_16165</fullName>
    </recommendedName>
</protein>
<proteinExistence type="inferred from homology"/>
<accession>A0A1X3RM67</accession>